<organism evidence="1 2">
    <name type="scientific">Anaerosalibacter bizertensis</name>
    <dbReference type="NCBI Taxonomy" id="932217"/>
    <lineage>
        <taxon>Bacteria</taxon>
        <taxon>Bacillati</taxon>
        <taxon>Bacillota</taxon>
        <taxon>Tissierellia</taxon>
        <taxon>Tissierellales</taxon>
        <taxon>Sporanaerobacteraceae</taxon>
        <taxon>Anaerosalibacter</taxon>
    </lineage>
</organism>
<protein>
    <submittedName>
        <fullName evidence="1">Uncharacterized protein</fullName>
    </submittedName>
</protein>
<sequence length="466" mass="55446">MLVLVYMQKFKNYNEEINFTFGWLFDDLEINSYKLQKDLINCFDDLVELNLITLIKNVNKINKNTRLQVKLSIYNDRFTQIQINEIDKILNLDEDIRTKKTMLFLYTDIASWIDSKGYCYVPYEYMKKDLNTTSDNRISDALQKLKDNKLIDYDRIGQVLIDGKIQEGNSIYVLCCQEKYKDILQRGLNNRRRQLEEGKAKIYRSKNGQLKRKLMGLINHRRAKYHDNTITNKEFKELEKYEREYFKLIKDNKNLLEEKKDDFITIEIVEDSEIENEVVDEVSTTEDDNKNNTDWDEEVSINDMINDLFGVDEDESIEITENYIEKEDSICDDDVVVVEENESDEEIIKHEIDNFRSFYKHISEEACEKLFNEDEEIVHILNSSEFTDATIESKHEQCQNMLVNSLNQLQQIQSKLDMQEEIEKYNDMFVDVVVEEDVSEVDSREQQYYDMMSCDVELDDIDELFA</sequence>
<name>A0A844FID5_9FIRM</name>
<dbReference type="EMBL" id="VULR01000011">
    <property type="protein sequence ID" value="MSS43774.1"/>
    <property type="molecule type" value="Genomic_DNA"/>
</dbReference>
<accession>A0A844FID5</accession>
<comment type="caution">
    <text evidence="1">The sequence shown here is derived from an EMBL/GenBank/DDBJ whole genome shotgun (WGS) entry which is preliminary data.</text>
</comment>
<evidence type="ECO:0000313" key="1">
    <source>
        <dbReference type="EMBL" id="MSS43774.1"/>
    </source>
</evidence>
<dbReference type="AlphaFoldDB" id="A0A844FID5"/>
<dbReference type="Proteomes" id="UP000462760">
    <property type="component" value="Unassembled WGS sequence"/>
</dbReference>
<dbReference type="RefSeq" id="WP_154484453.1">
    <property type="nucleotide sequence ID" value="NZ_VULR01000011.1"/>
</dbReference>
<proteinExistence type="predicted"/>
<reference evidence="1 2" key="1">
    <citation type="submission" date="2019-08" db="EMBL/GenBank/DDBJ databases">
        <title>In-depth cultivation of the pig gut microbiome towards novel bacterial diversity and tailored functional studies.</title>
        <authorList>
            <person name="Wylensek D."/>
            <person name="Hitch T.C.A."/>
            <person name="Clavel T."/>
        </authorList>
    </citation>
    <scope>NUCLEOTIDE SEQUENCE [LARGE SCALE GENOMIC DNA]</scope>
    <source>
        <strain evidence="1 2">Med78-601-WT-4W-RMD-3</strain>
    </source>
</reference>
<evidence type="ECO:0000313" key="2">
    <source>
        <dbReference type="Proteomes" id="UP000462760"/>
    </source>
</evidence>
<gene>
    <name evidence="1" type="ORF">FYJ27_08540</name>
</gene>